<sequence>MAREKRLPTISDVAKLAQVSRATVSRAFGRPELIGEETVKRVLRAAKELGYQPNQTARALSTGRHTNIAIVVPDVANPFFPPLIRAAQAGADAAGYSVFLGDSDEDADREHTLTQRLALQVEGFILASSRMQDEQISELAERRPLVLVNRDTRGIPRVLIDAAAGIHAAVEHLAQLGHRRIVYVSGPSNSWSDQERRRALKRAVRKAGMESVAIGARRASFEAGRQVVAEVRGTGATAAITFDDLVAHGLLAGLLEHGVSVPREFSVIGCDDVLGASTFPALTSISARCDAAGQIAFDLLMKAMQGAESADVRCVLESRLAVRATTGAAPARSSRKA</sequence>
<dbReference type="CDD" id="cd06267">
    <property type="entry name" value="PBP1_LacI_sugar_binding-like"/>
    <property type="match status" value="1"/>
</dbReference>
<dbReference type="Proteomes" id="UP001596391">
    <property type="component" value="Unassembled WGS sequence"/>
</dbReference>
<dbReference type="EMBL" id="JBHSWI010000001">
    <property type="protein sequence ID" value="MFC6645320.1"/>
    <property type="molecule type" value="Genomic_DNA"/>
</dbReference>
<reference evidence="6" key="1">
    <citation type="journal article" date="2019" name="Int. J. Syst. Evol. Microbiol.">
        <title>The Global Catalogue of Microorganisms (GCM) 10K type strain sequencing project: providing services to taxonomists for standard genome sequencing and annotation.</title>
        <authorList>
            <consortium name="The Broad Institute Genomics Platform"/>
            <consortium name="The Broad Institute Genome Sequencing Center for Infectious Disease"/>
            <person name="Wu L."/>
            <person name="Ma J."/>
        </authorList>
    </citation>
    <scope>NUCLEOTIDE SEQUENCE [LARGE SCALE GENOMIC DNA]</scope>
    <source>
        <strain evidence="6">CGMCC 1.16026</strain>
    </source>
</reference>
<gene>
    <name evidence="5" type="ORF">ACFQBQ_06910</name>
</gene>
<dbReference type="InterPro" id="IPR000843">
    <property type="entry name" value="HTH_LacI"/>
</dbReference>
<dbReference type="SUPFAM" id="SSF47413">
    <property type="entry name" value="lambda repressor-like DNA-binding domains"/>
    <property type="match status" value="1"/>
</dbReference>
<comment type="caution">
    <text evidence="5">The sequence shown here is derived from an EMBL/GenBank/DDBJ whole genome shotgun (WGS) entry which is preliminary data.</text>
</comment>
<dbReference type="SUPFAM" id="SSF53822">
    <property type="entry name" value="Periplasmic binding protein-like I"/>
    <property type="match status" value="1"/>
</dbReference>
<dbReference type="SMART" id="SM00354">
    <property type="entry name" value="HTH_LACI"/>
    <property type="match status" value="1"/>
</dbReference>
<dbReference type="Pfam" id="PF13377">
    <property type="entry name" value="Peripla_BP_3"/>
    <property type="match status" value="1"/>
</dbReference>
<dbReference type="PANTHER" id="PTHR30146:SF138">
    <property type="entry name" value="TRANSCRIPTIONAL REGULATORY PROTEIN"/>
    <property type="match status" value="1"/>
</dbReference>
<evidence type="ECO:0000256" key="2">
    <source>
        <dbReference type="ARBA" id="ARBA00023125"/>
    </source>
</evidence>
<accession>A0ABW1ZA68</accession>
<dbReference type="GO" id="GO:0003677">
    <property type="term" value="F:DNA binding"/>
    <property type="evidence" value="ECO:0007669"/>
    <property type="project" value="UniProtKB-KW"/>
</dbReference>
<dbReference type="RefSeq" id="WP_263371700.1">
    <property type="nucleotide sequence ID" value="NZ_JAGSYD010000003.1"/>
</dbReference>
<dbReference type="Gene3D" id="3.40.50.2300">
    <property type="match status" value="2"/>
</dbReference>
<protein>
    <submittedName>
        <fullName evidence="5">LacI family DNA-binding transcriptional regulator</fullName>
    </submittedName>
</protein>
<name>A0ABW1ZA68_9BACT</name>
<evidence type="ECO:0000256" key="1">
    <source>
        <dbReference type="ARBA" id="ARBA00023015"/>
    </source>
</evidence>
<dbReference type="InterPro" id="IPR028082">
    <property type="entry name" value="Peripla_BP_I"/>
</dbReference>
<dbReference type="InterPro" id="IPR046335">
    <property type="entry name" value="LacI/GalR-like_sensor"/>
</dbReference>
<keyword evidence="1" id="KW-0805">Transcription regulation</keyword>
<keyword evidence="3" id="KW-0804">Transcription</keyword>
<evidence type="ECO:0000256" key="3">
    <source>
        <dbReference type="ARBA" id="ARBA00023163"/>
    </source>
</evidence>
<evidence type="ECO:0000313" key="5">
    <source>
        <dbReference type="EMBL" id="MFC6645320.1"/>
    </source>
</evidence>
<proteinExistence type="predicted"/>
<dbReference type="PANTHER" id="PTHR30146">
    <property type="entry name" value="LACI-RELATED TRANSCRIPTIONAL REPRESSOR"/>
    <property type="match status" value="1"/>
</dbReference>
<keyword evidence="2 5" id="KW-0238">DNA-binding</keyword>
<evidence type="ECO:0000259" key="4">
    <source>
        <dbReference type="PROSITE" id="PS50932"/>
    </source>
</evidence>
<dbReference type="Gene3D" id="1.10.260.40">
    <property type="entry name" value="lambda repressor-like DNA-binding domains"/>
    <property type="match status" value="1"/>
</dbReference>
<dbReference type="PROSITE" id="PS50932">
    <property type="entry name" value="HTH_LACI_2"/>
    <property type="match status" value="1"/>
</dbReference>
<feature type="domain" description="HTH lacI-type" evidence="4">
    <location>
        <begin position="8"/>
        <end position="62"/>
    </location>
</feature>
<organism evidence="5 6">
    <name type="scientific">Granulicella cerasi</name>
    <dbReference type="NCBI Taxonomy" id="741063"/>
    <lineage>
        <taxon>Bacteria</taxon>
        <taxon>Pseudomonadati</taxon>
        <taxon>Acidobacteriota</taxon>
        <taxon>Terriglobia</taxon>
        <taxon>Terriglobales</taxon>
        <taxon>Acidobacteriaceae</taxon>
        <taxon>Granulicella</taxon>
    </lineage>
</organism>
<dbReference type="InterPro" id="IPR010982">
    <property type="entry name" value="Lambda_DNA-bd_dom_sf"/>
</dbReference>
<dbReference type="Pfam" id="PF00356">
    <property type="entry name" value="LacI"/>
    <property type="match status" value="1"/>
</dbReference>
<evidence type="ECO:0000313" key="6">
    <source>
        <dbReference type="Proteomes" id="UP001596391"/>
    </source>
</evidence>
<keyword evidence="6" id="KW-1185">Reference proteome</keyword>
<dbReference type="CDD" id="cd01392">
    <property type="entry name" value="HTH_LacI"/>
    <property type="match status" value="1"/>
</dbReference>